<feature type="compositionally biased region" description="Acidic residues" evidence="4">
    <location>
        <begin position="90"/>
        <end position="100"/>
    </location>
</feature>
<feature type="region of interest" description="Disordered" evidence="4">
    <location>
        <begin position="664"/>
        <end position="690"/>
    </location>
</feature>
<dbReference type="Pfam" id="PF03715">
    <property type="entry name" value="Noc2"/>
    <property type="match status" value="1"/>
</dbReference>
<evidence type="ECO:0000313" key="5">
    <source>
        <dbReference type="EMBL" id="CAI5755798.1"/>
    </source>
</evidence>
<dbReference type="AlphaFoldDB" id="A0A9W4TSI6"/>
<dbReference type="GO" id="GO:0030690">
    <property type="term" value="C:Noc1p-Noc2p complex"/>
    <property type="evidence" value="ECO:0007669"/>
    <property type="project" value="TreeGrafter"/>
</dbReference>
<dbReference type="OrthoDB" id="10266662at2759"/>
<feature type="region of interest" description="Disordered" evidence="4">
    <location>
        <begin position="1"/>
        <end position="104"/>
    </location>
</feature>
<evidence type="ECO:0008006" key="7">
    <source>
        <dbReference type="Google" id="ProtNLM"/>
    </source>
</evidence>
<protein>
    <recommendedName>
        <fullName evidence="7">Nucleolar complex protein 2</fullName>
    </recommendedName>
</protein>
<accession>A0A9W4TSI6</accession>
<evidence type="ECO:0000256" key="1">
    <source>
        <dbReference type="ARBA" id="ARBA00004123"/>
    </source>
</evidence>
<feature type="compositionally biased region" description="Basic residues" evidence="4">
    <location>
        <begin position="1"/>
        <end position="25"/>
    </location>
</feature>
<dbReference type="GO" id="GO:0005730">
    <property type="term" value="C:nucleolus"/>
    <property type="evidence" value="ECO:0007669"/>
    <property type="project" value="TreeGrafter"/>
</dbReference>
<feature type="compositionally biased region" description="Basic and acidic residues" evidence="4">
    <location>
        <begin position="664"/>
        <end position="677"/>
    </location>
</feature>
<dbReference type="InterPro" id="IPR016024">
    <property type="entry name" value="ARM-type_fold"/>
</dbReference>
<dbReference type="GO" id="GO:0005654">
    <property type="term" value="C:nucleoplasm"/>
    <property type="evidence" value="ECO:0007669"/>
    <property type="project" value="TreeGrafter"/>
</dbReference>
<evidence type="ECO:0000256" key="3">
    <source>
        <dbReference type="ARBA" id="ARBA00023242"/>
    </source>
</evidence>
<dbReference type="SUPFAM" id="SSF48371">
    <property type="entry name" value="ARM repeat"/>
    <property type="match status" value="1"/>
</dbReference>
<dbReference type="InterPro" id="IPR005343">
    <property type="entry name" value="Noc2"/>
</dbReference>
<feature type="compositionally biased region" description="Acidic residues" evidence="4">
    <location>
        <begin position="59"/>
        <end position="69"/>
    </location>
</feature>
<dbReference type="Proteomes" id="UP001152885">
    <property type="component" value="Unassembled WGS sequence"/>
</dbReference>
<gene>
    <name evidence="5" type="ORF">CANVERA_P0314</name>
</gene>
<keyword evidence="3" id="KW-0539">Nucleus</keyword>
<dbReference type="GO" id="GO:0042273">
    <property type="term" value="P:ribosomal large subunit biogenesis"/>
    <property type="evidence" value="ECO:0007669"/>
    <property type="project" value="TreeGrafter"/>
</dbReference>
<evidence type="ECO:0000313" key="6">
    <source>
        <dbReference type="Proteomes" id="UP001152885"/>
    </source>
</evidence>
<comment type="similarity">
    <text evidence="2">Belongs to the NOC2 family.</text>
</comment>
<comment type="caution">
    <text evidence="5">The sequence shown here is derived from an EMBL/GenBank/DDBJ whole genome shotgun (WGS) entry which is preliminary data.</text>
</comment>
<keyword evidence="6" id="KW-1185">Reference proteome</keyword>
<dbReference type="PANTHER" id="PTHR12687:SF4">
    <property type="entry name" value="NUCLEOLAR COMPLEX PROTEIN 2 HOMOLOG"/>
    <property type="match status" value="1"/>
</dbReference>
<sequence length="690" mass="79834">MGKTAKQTKKFQNKHLKHTIEHRKKVQDFNKKAAKRRGNKNGKNEDNKPTRPNGKSNEVFEDMSIDDFLESGFEVPKEKKKSRKNHIEEESSSEEEDEEAMKENLKSLEEKDPEFYKYLQENDNELLDFEGVNPLDAISEDEDDEEEDEEKEVVENKQELGSKIEITPELIKKWNTQLEKPSPKIIRNIIIAFKAAVNINNSEGEDYKYAVTNPKAFTELMFLVLKKVPISIQKLVKYKTNHQGVRTLPQKNQNVTQLGTILKTHAGSFITLLKDITNTETAALVLASIYEVFPYYVSYRRLLKQIISAVVDVWASTPEIDTQIATFAYLNNIAKEYPKSVLETILKLTYSSLLQNCRKTNVHSMAQINFCKNSATELFGIDETLSYQVGFEYVRQLAIHLRNSINATSNSKEGYKTVYNWQYCHSLDFWSRVLSQHCNPEKELQFHKNKESPLRQLIYPIVQVTLGTIRLIPTAQFFPLRFYLIRSLIRISQSTGVFIPLFPLILEILTSTAMTKAPKSSNLQAVDFDHNIKVNQAYLGTRIYQEGLCEQFIELTSEFFGLYAKNIAFPELVTPAILSLRRFTKKSKNVKFNKSLQQLIEKLNANAILISQKRSNVEYGPSNKTEVQMFLNDFAWDKTPLGQYIVVQRNIKEERLRLLKEAQEEEEKAKAEQKRKEEEEEDIVIDDDEE</sequence>
<dbReference type="GO" id="GO:0030691">
    <property type="term" value="C:Noc2p-Noc3p complex"/>
    <property type="evidence" value="ECO:0007669"/>
    <property type="project" value="TreeGrafter"/>
</dbReference>
<proteinExistence type="inferred from homology"/>
<name>A0A9W4TSI6_9ASCO</name>
<reference evidence="5" key="1">
    <citation type="submission" date="2022-12" db="EMBL/GenBank/DDBJ databases">
        <authorList>
            <person name="Brejova B."/>
        </authorList>
    </citation>
    <scope>NUCLEOTIDE SEQUENCE</scope>
</reference>
<comment type="subcellular location">
    <subcellularLocation>
        <location evidence="1">Nucleus</location>
    </subcellularLocation>
</comment>
<organism evidence="5 6">
    <name type="scientific">Candida verbasci</name>
    <dbReference type="NCBI Taxonomy" id="1227364"/>
    <lineage>
        <taxon>Eukaryota</taxon>
        <taxon>Fungi</taxon>
        <taxon>Dikarya</taxon>
        <taxon>Ascomycota</taxon>
        <taxon>Saccharomycotina</taxon>
        <taxon>Pichiomycetes</taxon>
        <taxon>Debaryomycetaceae</taxon>
        <taxon>Candida/Lodderomyces clade</taxon>
        <taxon>Candida</taxon>
    </lineage>
</organism>
<evidence type="ECO:0000256" key="2">
    <source>
        <dbReference type="ARBA" id="ARBA00005907"/>
    </source>
</evidence>
<dbReference type="EMBL" id="CANTUO010000001">
    <property type="protein sequence ID" value="CAI5755798.1"/>
    <property type="molecule type" value="Genomic_DNA"/>
</dbReference>
<dbReference type="PANTHER" id="PTHR12687">
    <property type="entry name" value="NUCLEOLAR COMPLEX 2 AND RAD4-RELATED"/>
    <property type="match status" value="1"/>
</dbReference>
<evidence type="ECO:0000256" key="4">
    <source>
        <dbReference type="SAM" id="MobiDB-lite"/>
    </source>
</evidence>
<feature type="compositionally biased region" description="Acidic residues" evidence="4">
    <location>
        <begin position="678"/>
        <end position="690"/>
    </location>
</feature>